<dbReference type="GO" id="GO:0020037">
    <property type="term" value="F:heme binding"/>
    <property type="evidence" value="ECO:0007669"/>
    <property type="project" value="InterPro"/>
</dbReference>
<dbReference type="GO" id="GO:0005506">
    <property type="term" value="F:iron ion binding"/>
    <property type="evidence" value="ECO:0007669"/>
    <property type="project" value="InterPro"/>
</dbReference>
<dbReference type="PANTHER" id="PTHR24305">
    <property type="entry name" value="CYTOCHROME P450"/>
    <property type="match status" value="1"/>
</dbReference>
<dbReference type="InterPro" id="IPR036396">
    <property type="entry name" value="Cyt_P450_sf"/>
</dbReference>
<dbReference type="Pfam" id="PF00067">
    <property type="entry name" value="p450"/>
    <property type="match status" value="1"/>
</dbReference>
<evidence type="ECO:0000313" key="7">
    <source>
        <dbReference type="EMBL" id="ORX86869.1"/>
    </source>
</evidence>
<keyword evidence="5 6" id="KW-0349">Heme</keyword>
<comment type="similarity">
    <text evidence="2 6">Belongs to the cytochrome P450 family.</text>
</comment>
<organism evidence="7 8">
    <name type="scientific">Basidiobolus meristosporus CBS 931.73</name>
    <dbReference type="NCBI Taxonomy" id="1314790"/>
    <lineage>
        <taxon>Eukaryota</taxon>
        <taxon>Fungi</taxon>
        <taxon>Fungi incertae sedis</taxon>
        <taxon>Zoopagomycota</taxon>
        <taxon>Entomophthoromycotina</taxon>
        <taxon>Basidiobolomycetes</taxon>
        <taxon>Basidiobolales</taxon>
        <taxon>Basidiobolaceae</taxon>
        <taxon>Basidiobolus</taxon>
    </lineage>
</organism>
<evidence type="ECO:0000256" key="4">
    <source>
        <dbReference type="ARBA" id="ARBA00023004"/>
    </source>
</evidence>
<dbReference type="Proteomes" id="UP000193498">
    <property type="component" value="Unassembled WGS sequence"/>
</dbReference>
<gene>
    <name evidence="7" type="ORF">K493DRAFT_237740</name>
</gene>
<dbReference type="OrthoDB" id="655030at2759"/>
<dbReference type="InParanoid" id="A0A1Y1XM91"/>
<feature type="binding site" description="axial binding residue" evidence="5">
    <location>
        <position position="405"/>
    </location>
    <ligand>
        <name>heme</name>
        <dbReference type="ChEBI" id="CHEBI:30413"/>
    </ligand>
    <ligandPart>
        <name>Fe</name>
        <dbReference type="ChEBI" id="CHEBI:18248"/>
    </ligandPart>
</feature>
<dbReference type="Gene3D" id="1.10.630.10">
    <property type="entry name" value="Cytochrome P450"/>
    <property type="match status" value="1"/>
</dbReference>
<evidence type="ECO:0000256" key="2">
    <source>
        <dbReference type="ARBA" id="ARBA00010617"/>
    </source>
</evidence>
<dbReference type="PRINTS" id="PR00463">
    <property type="entry name" value="EP450I"/>
</dbReference>
<dbReference type="InterPro" id="IPR050121">
    <property type="entry name" value="Cytochrome_P450_monoxygenase"/>
</dbReference>
<dbReference type="GO" id="GO:0016705">
    <property type="term" value="F:oxidoreductase activity, acting on paired donors, with incorporation or reduction of molecular oxygen"/>
    <property type="evidence" value="ECO:0007669"/>
    <property type="project" value="InterPro"/>
</dbReference>
<dbReference type="InterPro" id="IPR002401">
    <property type="entry name" value="Cyt_P450_E_grp-I"/>
</dbReference>
<keyword evidence="4 5" id="KW-0408">Iron</keyword>
<protein>
    <submittedName>
        <fullName evidence="7">Cytochrome P450</fullName>
    </submittedName>
</protein>
<keyword evidence="3 5" id="KW-0479">Metal-binding</keyword>
<dbReference type="InterPro" id="IPR001128">
    <property type="entry name" value="Cyt_P450"/>
</dbReference>
<reference evidence="7 8" key="1">
    <citation type="submission" date="2016-07" db="EMBL/GenBank/DDBJ databases">
        <title>Pervasive Adenine N6-methylation of Active Genes in Fungi.</title>
        <authorList>
            <consortium name="DOE Joint Genome Institute"/>
            <person name="Mondo S.J."/>
            <person name="Dannebaum R.O."/>
            <person name="Kuo R.C."/>
            <person name="Labutti K."/>
            <person name="Haridas S."/>
            <person name="Kuo A."/>
            <person name="Salamov A."/>
            <person name="Ahrendt S.R."/>
            <person name="Lipzen A."/>
            <person name="Sullivan W."/>
            <person name="Andreopoulos W.B."/>
            <person name="Clum A."/>
            <person name="Lindquist E."/>
            <person name="Daum C."/>
            <person name="Ramamoorthy G.K."/>
            <person name="Gryganskyi A."/>
            <person name="Culley D."/>
            <person name="Magnuson J.K."/>
            <person name="James T.Y."/>
            <person name="O'Malley M.A."/>
            <person name="Stajich J.E."/>
            <person name="Spatafora J.W."/>
            <person name="Visel A."/>
            <person name="Grigoriev I.V."/>
        </authorList>
    </citation>
    <scope>NUCLEOTIDE SEQUENCE [LARGE SCALE GENOMIC DNA]</scope>
    <source>
        <strain evidence="7 8">CBS 931.73</strain>
    </source>
</reference>
<dbReference type="GO" id="GO:0004497">
    <property type="term" value="F:monooxygenase activity"/>
    <property type="evidence" value="ECO:0007669"/>
    <property type="project" value="UniProtKB-KW"/>
</dbReference>
<sequence length="463" mass="52481">MLKALFFDPLRRIPGPFLYRLSGLPWLWQSIRGKGFQHALELHDKFGSVVCVAPGVVLVADKEAVRKVLVSADFPKSKMYIKFRQEVHRPTLFSATEKPWHKSRRRLLSTAFSLSYVKSLEPLVQGCILELVCKFQKDCLSNNGTATVDIYKTLNMLALDIIGEIAFGGTFNIVANGSHPLPEKLTSSLRMTAMQQIFPPLKYIPFIPSARDEWIDKFMQQIIDKRKSSVEHHRPDILQVLINTQNGEDSLSDLDIQDEIIVFLMAGSETTSNSIAFAIMFLLQNPEAMRQLKIEIESTFPTKDSVPTHSATKELPYLNAVIHETMRLMPPAADEGFSREAPSDVAFGDYYVPQETTIICSTTHLHYNSHYWANPRAFVPGRWLPGGTEPTWDAYYPFSAGTRNCIGKNFALMESRLVLARLIHMFEFELIPGQDTELVHLVTLQLKANQYLVKIKEKFSPGM</sequence>
<dbReference type="STRING" id="1314790.A0A1Y1XM91"/>
<evidence type="ECO:0000256" key="3">
    <source>
        <dbReference type="ARBA" id="ARBA00022723"/>
    </source>
</evidence>
<evidence type="ECO:0000256" key="1">
    <source>
        <dbReference type="ARBA" id="ARBA00001971"/>
    </source>
</evidence>
<name>A0A1Y1XM91_9FUNG</name>
<comment type="cofactor">
    <cofactor evidence="1 5">
        <name>heme</name>
        <dbReference type="ChEBI" id="CHEBI:30413"/>
    </cofactor>
</comment>
<dbReference type="AlphaFoldDB" id="A0A1Y1XM91"/>
<keyword evidence="6" id="KW-0560">Oxidoreductase</keyword>
<evidence type="ECO:0000256" key="5">
    <source>
        <dbReference type="PIRSR" id="PIRSR602401-1"/>
    </source>
</evidence>
<dbReference type="PANTHER" id="PTHR24305:SF166">
    <property type="entry name" value="CYTOCHROME P450 12A4, MITOCHONDRIAL-RELATED"/>
    <property type="match status" value="1"/>
</dbReference>
<comment type="caution">
    <text evidence="7">The sequence shown here is derived from an EMBL/GenBank/DDBJ whole genome shotgun (WGS) entry which is preliminary data.</text>
</comment>
<evidence type="ECO:0000313" key="8">
    <source>
        <dbReference type="Proteomes" id="UP000193498"/>
    </source>
</evidence>
<keyword evidence="6" id="KW-0503">Monooxygenase</keyword>
<dbReference type="InterPro" id="IPR017972">
    <property type="entry name" value="Cyt_P450_CS"/>
</dbReference>
<keyword evidence="8" id="KW-1185">Reference proteome</keyword>
<dbReference type="EMBL" id="MCFE01000562">
    <property type="protein sequence ID" value="ORX86869.1"/>
    <property type="molecule type" value="Genomic_DNA"/>
</dbReference>
<dbReference type="PROSITE" id="PS00086">
    <property type="entry name" value="CYTOCHROME_P450"/>
    <property type="match status" value="1"/>
</dbReference>
<accession>A0A1Y1XM91</accession>
<evidence type="ECO:0000256" key="6">
    <source>
        <dbReference type="RuleBase" id="RU000461"/>
    </source>
</evidence>
<dbReference type="PRINTS" id="PR00385">
    <property type="entry name" value="P450"/>
</dbReference>
<dbReference type="SUPFAM" id="SSF48264">
    <property type="entry name" value="Cytochrome P450"/>
    <property type="match status" value="1"/>
</dbReference>
<proteinExistence type="inferred from homology"/>